<dbReference type="GO" id="GO:0042781">
    <property type="term" value="F:3'-tRNA processing endoribonuclease activity"/>
    <property type="evidence" value="ECO:0007669"/>
    <property type="project" value="TreeGrafter"/>
</dbReference>
<comment type="catalytic activity">
    <reaction evidence="7">
        <text>Endonucleolytic cleavage of RNA, removing 5'-extranucleotides from tRNA precursor.</text>
        <dbReference type="EC" id="3.1.26.5"/>
    </reaction>
</comment>
<dbReference type="PANTHER" id="PTHR33992:SF1">
    <property type="entry name" value="RIBONUCLEASE P PROTEIN COMPONENT"/>
    <property type="match status" value="1"/>
</dbReference>
<accession>A0A1Z8B938</accession>
<dbReference type="Proteomes" id="UP000196102">
    <property type="component" value="Unassembled WGS sequence"/>
</dbReference>
<keyword evidence="4 7" id="KW-0255">Endonuclease</keyword>
<protein>
    <recommendedName>
        <fullName evidence="7 8">Ribonuclease P protein component</fullName>
        <shortName evidence="7">RNase P protein</shortName>
        <shortName evidence="7">RNaseP protein</shortName>
        <ecNumber evidence="7 8">3.1.26.5</ecNumber>
    </recommendedName>
    <alternativeName>
        <fullName evidence="7">Protein C5</fullName>
    </alternativeName>
</protein>
<comment type="caution">
    <text evidence="9">The sequence shown here is derived from an EMBL/GenBank/DDBJ whole genome shotgun (WGS) entry which is preliminary data.</text>
</comment>
<evidence type="ECO:0000256" key="6">
    <source>
        <dbReference type="ARBA" id="ARBA00022884"/>
    </source>
</evidence>
<evidence type="ECO:0000256" key="3">
    <source>
        <dbReference type="ARBA" id="ARBA00022722"/>
    </source>
</evidence>
<comment type="similarity">
    <text evidence="7">Belongs to the RnpA family.</text>
</comment>
<evidence type="ECO:0000256" key="2">
    <source>
        <dbReference type="ARBA" id="ARBA00022694"/>
    </source>
</evidence>
<dbReference type="NCBIfam" id="TIGR00188">
    <property type="entry name" value="rnpA"/>
    <property type="match status" value="1"/>
</dbReference>
<dbReference type="GO" id="GO:0004526">
    <property type="term" value="F:ribonuclease P activity"/>
    <property type="evidence" value="ECO:0007669"/>
    <property type="project" value="UniProtKB-UniRule"/>
</dbReference>
<proteinExistence type="inferred from homology"/>
<evidence type="ECO:0000313" key="10">
    <source>
        <dbReference type="Proteomes" id="UP000196102"/>
    </source>
</evidence>
<dbReference type="AlphaFoldDB" id="A0A1Z8B938"/>
<dbReference type="InterPro" id="IPR000100">
    <property type="entry name" value="RNase_P"/>
</dbReference>
<comment type="function">
    <text evidence="1 7">RNaseP catalyzes the removal of the 5'-leader sequence from pre-tRNA to produce the mature 5'-terminus. It can also cleave other RNA substrates such as 4.5S RNA. The protein component plays an auxiliary but essential role in vivo by binding to the 5'-leader sequence and broadening the substrate specificity of the ribozyme.</text>
</comment>
<dbReference type="Pfam" id="PF00825">
    <property type="entry name" value="Ribonuclease_P"/>
    <property type="match status" value="1"/>
</dbReference>
<evidence type="ECO:0000256" key="7">
    <source>
        <dbReference type="HAMAP-Rule" id="MF_00227"/>
    </source>
</evidence>
<dbReference type="InterPro" id="IPR020568">
    <property type="entry name" value="Ribosomal_Su5_D2-typ_SF"/>
</dbReference>
<reference evidence="10" key="1">
    <citation type="journal article" date="2017" name="Proc. Natl. Acad. Sci. U.S.A.">
        <title>Simulation of Deepwater Horizon oil plume reveals substrate specialization within a complex community of hydrocarbon-degraders.</title>
        <authorList>
            <person name="Hu P."/>
            <person name="Dubinsky E.A."/>
            <person name="Probst A.J."/>
            <person name="Wang J."/>
            <person name="Sieber C.M.K."/>
            <person name="Tom L.M."/>
            <person name="Gardinali P."/>
            <person name="Banfield J.F."/>
            <person name="Atlas R.M."/>
            <person name="Andersen G.L."/>
        </authorList>
    </citation>
    <scope>NUCLEOTIDE SEQUENCE [LARGE SCALE GENOMIC DNA]</scope>
</reference>
<dbReference type="GO" id="GO:0001682">
    <property type="term" value="P:tRNA 5'-leader removal"/>
    <property type="evidence" value="ECO:0007669"/>
    <property type="project" value="UniProtKB-UniRule"/>
</dbReference>
<keyword evidence="6 7" id="KW-0694">RNA-binding</keyword>
<dbReference type="SUPFAM" id="SSF54211">
    <property type="entry name" value="Ribosomal protein S5 domain 2-like"/>
    <property type="match status" value="1"/>
</dbReference>
<dbReference type="EMBL" id="MAAX01000047">
    <property type="protein sequence ID" value="OUS19115.1"/>
    <property type="molecule type" value="Genomic_DNA"/>
</dbReference>
<dbReference type="GO" id="GO:0030677">
    <property type="term" value="C:ribonuclease P complex"/>
    <property type="evidence" value="ECO:0007669"/>
    <property type="project" value="TreeGrafter"/>
</dbReference>
<organism evidence="9 10">
    <name type="scientific">Nonlabens dokdonensis</name>
    <dbReference type="NCBI Taxonomy" id="328515"/>
    <lineage>
        <taxon>Bacteria</taxon>
        <taxon>Pseudomonadati</taxon>
        <taxon>Bacteroidota</taxon>
        <taxon>Flavobacteriia</taxon>
        <taxon>Flavobacteriales</taxon>
        <taxon>Flavobacteriaceae</taxon>
        <taxon>Nonlabens</taxon>
    </lineage>
</organism>
<evidence type="ECO:0000256" key="8">
    <source>
        <dbReference type="NCBIfam" id="TIGR00188"/>
    </source>
</evidence>
<dbReference type="Gene3D" id="3.30.230.10">
    <property type="match status" value="1"/>
</dbReference>
<dbReference type="InterPro" id="IPR020539">
    <property type="entry name" value="RNase_P_CS"/>
</dbReference>
<evidence type="ECO:0000256" key="1">
    <source>
        <dbReference type="ARBA" id="ARBA00002663"/>
    </source>
</evidence>
<dbReference type="PROSITE" id="PS00648">
    <property type="entry name" value="RIBONUCLEASE_P"/>
    <property type="match status" value="1"/>
</dbReference>
<name>A0A1Z8B938_9FLAO</name>
<evidence type="ECO:0000256" key="5">
    <source>
        <dbReference type="ARBA" id="ARBA00022801"/>
    </source>
</evidence>
<comment type="subunit">
    <text evidence="7">Consists of a catalytic RNA component (M1 or rnpB) and a protein subunit.</text>
</comment>
<gene>
    <name evidence="7" type="primary">rnpA</name>
    <name evidence="9" type="ORF">A9Q93_02775</name>
</gene>
<keyword evidence="2 7" id="KW-0819">tRNA processing</keyword>
<dbReference type="PANTHER" id="PTHR33992">
    <property type="entry name" value="RIBONUCLEASE P PROTEIN COMPONENT"/>
    <property type="match status" value="1"/>
</dbReference>
<sequence>MKLTLGRNKKLKSKKATDLLFSDGKSIRKGPLRVVYFIETTGGDHQIGVSVGKRFFKSAVDRNRVKRLMRESYRLHQELLPVSGDKHLKAMFLYQSGKMPDYHYIEQLTKKLLKELNKKIII</sequence>
<keyword evidence="5 7" id="KW-0378">Hydrolase</keyword>
<evidence type="ECO:0000256" key="4">
    <source>
        <dbReference type="ARBA" id="ARBA00022759"/>
    </source>
</evidence>
<dbReference type="RefSeq" id="WP_303685862.1">
    <property type="nucleotide sequence ID" value="NZ_CAJXYO010000029.1"/>
</dbReference>
<dbReference type="HAMAP" id="MF_00227">
    <property type="entry name" value="RNase_P"/>
    <property type="match status" value="1"/>
</dbReference>
<keyword evidence="3 7" id="KW-0540">Nuclease</keyword>
<dbReference type="GO" id="GO:0000049">
    <property type="term" value="F:tRNA binding"/>
    <property type="evidence" value="ECO:0007669"/>
    <property type="project" value="UniProtKB-UniRule"/>
</dbReference>
<dbReference type="EC" id="3.1.26.5" evidence="7 8"/>
<dbReference type="InterPro" id="IPR014721">
    <property type="entry name" value="Ribsml_uS5_D2-typ_fold_subgr"/>
</dbReference>
<evidence type="ECO:0000313" key="9">
    <source>
        <dbReference type="EMBL" id="OUS19115.1"/>
    </source>
</evidence>